<proteinExistence type="inferred from homology"/>
<keyword evidence="3 7" id="KW-0812">Transmembrane</keyword>
<dbReference type="PANTHER" id="PTHR12191">
    <property type="entry name" value="SOLUTE CARRIER FAMILY 39"/>
    <property type="match status" value="1"/>
</dbReference>
<dbReference type="EMBL" id="LR900006">
    <property type="protein sequence ID" value="CAD7243751.1"/>
    <property type="molecule type" value="Genomic_DNA"/>
</dbReference>
<feature type="compositionally biased region" description="Polar residues" evidence="6">
    <location>
        <begin position="427"/>
        <end position="442"/>
    </location>
</feature>
<feature type="transmembrane region" description="Helical" evidence="7">
    <location>
        <begin position="594"/>
        <end position="615"/>
    </location>
</feature>
<sequence length="664" mass="73027">MDEFRENAFSKGASQTNLVASGSGGWPRRYETRTFGEAPTKKLRQETDETQHHGFYRKNPREKALANEQVRKEVSGVSEMSAAVVSKPKPLKVEKAHFMMPALARIFAMAAKTCARGTSIGLLLSLTLFFKMPASCSGKEPLLNDAWNPKWGPLPDDPADIMNLLMRRFSYEKPDLSIESFGLLYEVLHQKSGISLDTLPPLDGPFDLLRNCTVNSKASSLYCNVASKCLSSRELVELYLGGQYFAHPSQNHDLHVSDIHTLCPPLLFQAASGICSLSLPNVKHEEQNSPSKKEVWGYGLLCVTVISLCSLFGAGLLPCMGKNFFENMLTVLIGLAVGSLTGSSLFHLIPQASSMPFVSHKEKVQGFTLAKYHENHEYLYISLMITFGIYLFFLVERILKILLDHRKRMNRKQKHSTTDVQMKDSSEGSSENQVAEGQNISSIPHDPSLENGLNEICLVPNSKDMYESSEQVIKASFGHQKRPKPVHGHNHEMMVTEGDKTIATVAWMVIFGDGLHNLIDGLSIGASFNNNILTGVSVSIAVLCEEFPHELGDLAVLLHAGMSLKQALLYNFLSACVCYIGLVIGIFLGNVDAAGVYIFGLAGGMFLYIALVDMVPEMNEKASEASKKGLAAAAKVLLLQCSGFVLGTLVLFCLAYFQESFSFN</sequence>
<dbReference type="GO" id="GO:0005385">
    <property type="term" value="F:zinc ion transmembrane transporter activity"/>
    <property type="evidence" value="ECO:0007669"/>
    <property type="project" value="TreeGrafter"/>
</dbReference>
<dbReference type="AlphaFoldDB" id="A0A7R9A0L5"/>
<evidence type="ECO:0000313" key="9">
    <source>
        <dbReference type="Proteomes" id="UP000677054"/>
    </source>
</evidence>
<dbReference type="GO" id="GO:0140410">
    <property type="term" value="F:monoatomic cation:bicarbonate symporter activity"/>
    <property type="evidence" value="ECO:0007669"/>
    <property type="project" value="TreeGrafter"/>
</dbReference>
<feature type="transmembrane region" description="Helical" evidence="7">
    <location>
        <begin position="568"/>
        <end position="588"/>
    </location>
</feature>
<evidence type="ECO:0000256" key="3">
    <source>
        <dbReference type="ARBA" id="ARBA00022692"/>
    </source>
</evidence>
<evidence type="ECO:0000256" key="6">
    <source>
        <dbReference type="SAM" id="MobiDB-lite"/>
    </source>
</evidence>
<dbReference type="GO" id="GO:0071578">
    <property type="term" value="P:zinc ion import across plasma membrane"/>
    <property type="evidence" value="ECO:0007669"/>
    <property type="project" value="TreeGrafter"/>
</dbReference>
<comment type="subcellular location">
    <subcellularLocation>
        <location evidence="1">Membrane</location>
        <topology evidence="1">Multi-pass membrane protein</topology>
    </subcellularLocation>
</comment>
<comment type="similarity">
    <text evidence="2">Belongs to the ZIP transporter (TC 2.A.5) family.</text>
</comment>
<keyword evidence="9" id="KW-1185">Reference proteome</keyword>
<dbReference type="EMBL" id="CAJPEV010000489">
    <property type="protein sequence ID" value="CAG0885802.1"/>
    <property type="molecule type" value="Genomic_DNA"/>
</dbReference>
<feature type="transmembrane region" description="Helical" evidence="7">
    <location>
        <begin position="378"/>
        <end position="399"/>
    </location>
</feature>
<dbReference type="OrthoDB" id="200954at2759"/>
<evidence type="ECO:0008006" key="10">
    <source>
        <dbReference type="Google" id="ProtNLM"/>
    </source>
</evidence>
<feature type="region of interest" description="Disordered" evidence="6">
    <location>
        <begin position="410"/>
        <end position="448"/>
    </location>
</feature>
<accession>A0A7R9A0L5</accession>
<dbReference type="GO" id="GO:0030003">
    <property type="term" value="P:intracellular monoatomic cation homeostasis"/>
    <property type="evidence" value="ECO:0007669"/>
    <property type="project" value="TreeGrafter"/>
</dbReference>
<dbReference type="InterPro" id="IPR050799">
    <property type="entry name" value="ZIP_Transporter"/>
</dbReference>
<evidence type="ECO:0000313" key="8">
    <source>
        <dbReference type="EMBL" id="CAD7243751.1"/>
    </source>
</evidence>
<evidence type="ECO:0000256" key="7">
    <source>
        <dbReference type="SAM" id="Phobius"/>
    </source>
</evidence>
<dbReference type="InterPro" id="IPR003689">
    <property type="entry name" value="ZIP"/>
</dbReference>
<keyword evidence="5 7" id="KW-0472">Membrane</keyword>
<evidence type="ECO:0000256" key="5">
    <source>
        <dbReference type="ARBA" id="ARBA00023136"/>
    </source>
</evidence>
<reference evidence="8" key="1">
    <citation type="submission" date="2020-11" db="EMBL/GenBank/DDBJ databases">
        <authorList>
            <person name="Tran Van P."/>
        </authorList>
    </citation>
    <scope>NUCLEOTIDE SEQUENCE</scope>
</reference>
<dbReference type="PANTHER" id="PTHR12191:SF37">
    <property type="entry name" value="ZINC TRANSPORTER FOI"/>
    <property type="match status" value="1"/>
</dbReference>
<evidence type="ECO:0000256" key="1">
    <source>
        <dbReference type="ARBA" id="ARBA00004141"/>
    </source>
</evidence>
<organism evidence="8">
    <name type="scientific">Darwinula stevensoni</name>
    <dbReference type="NCBI Taxonomy" id="69355"/>
    <lineage>
        <taxon>Eukaryota</taxon>
        <taxon>Metazoa</taxon>
        <taxon>Ecdysozoa</taxon>
        <taxon>Arthropoda</taxon>
        <taxon>Crustacea</taxon>
        <taxon>Oligostraca</taxon>
        <taxon>Ostracoda</taxon>
        <taxon>Podocopa</taxon>
        <taxon>Podocopida</taxon>
        <taxon>Darwinulocopina</taxon>
        <taxon>Darwinuloidea</taxon>
        <taxon>Darwinulidae</taxon>
        <taxon>Darwinula</taxon>
    </lineage>
</organism>
<dbReference type="Pfam" id="PF02535">
    <property type="entry name" value="Zip"/>
    <property type="match status" value="1"/>
</dbReference>
<dbReference type="Proteomes" id="UP000677054">
    <property type="component" value="Unassembled WGS sequence"/>
</dbReference>
<feature type="transmembrane region" description="Helical" evidence="7">
    <location>
        <begin position="295"/>
        <end position="317"/>
    </location>
</feature>
<name>A0A7R9A0L5_9CRUS</name>
<keyword evidence="4 7" id="KW-1133">Transmembrane helix</keyword>
<protein>
    <recommendedName>
        <fullName evidence="10">Zinc transporter ZIP14</fullName>
    </recommendedName>
</protein>
<gene>
    <name evidence="8" type="ORF">DSTB1V02_LOCUS3664</name>
</gene>
<dbReference type="GO" id="GO:0005886">
    <property type="term" value="C:plasma membrane"/>
    <property type="evidence" value="ECO:0007669"/>
    <property type="project" value="TreeGrafter"/>
</dbReference>
<evidence type="ECO:0000256" key="4">
    <source>
        <dbReference type="ARBA" id="ARBA00022989"/>
    </source>
</evidence>
<evidence type="ECO:0000256" key="2">
    <source>
        <dbReference type="ARBA" id="ARBA00006939"/>
    </source>
</evidence>
<feature type="transmembrane region" description="Helical" evidence="7">
    <location>
        <begin position="636"/>
        <end position="657"/>
    </location>
</feature>
<feature type="region of interest" description="Disordered" evidence="6">
    <location>
        <begin position="1"/>
        <end position="25"/>
    </location>
</feature>
<feature type="transmembrane region" description="Helical" evidence="7">
    <location>
        <begin position="329"/>
        <end position="349"/>
    </location>
</feature>